<accession>A0A0T9UW17</accession>
<name>A0A0T9UW17_YERAL</name>
<gene>
    <name evidence="1" type="ORF">ERS137965_03904</name>
</gene>
<protein>
    <submittedName>
        <fullName evidence="1">Tir chaperone protein (CesT)</fullName>
    </submittedName>
</protein>
<dbReference type="Pfam" id="PF05932">
    <property type="entry name" value="CesT"/>
    <property type="match status" value="1"/>
</dbReference>
<dbReference type="Gene3D" id="3.30.1460.10">
    <property type="match status" value="1"/>
</dbReference>
<dbReference type="CDD" id="cd17029">
    <property type="entry name" value="T3SC_IA_SycE_SpcS-like"/>
    <property type="match status" value="1"/>
</dbReference>
<proteinExistence type="predicted"/>
<evidence type="ECO:0000313" key="2">
    <source>
        <dbReference type="Proteomes" id="UP000041595"/>
    </source>
</evidence>
<organism evidence="1 2">
    <name type="scientific">Yersinia aldovae</name>
    <dbReference type="NCBI Taxonomy" id="29483"/>
    <lineage>
        <taxon>Bacteria</taxon>
        <taxon>Pseudomonadati</taxon>
        <taxon>Pseudomonadota</taxon>
        <taxon>Gammaproteobacteria</taxon>
        <taxon>Enterobacterales</taxon>
        <taxon>Yersiniaceae</taxon>
        <taxon>Yersinia</taxon>
    </lineage>
</organism>
<sequence>MLTLTSYLHVLLRKLGLPFSENMGDDGIFSLKVDNFTYHFKVRGEKYLVIYSLVDASDTIVKECMSNILDMNHFSDEEHSPVFAYDNSARQFLIWNRQKAYDINDGSVLPQLEAIMAANEAIATLITHGKKELDAVVLGIKPQHMGIRC</sequence>
<dbReference type="GO" id="GO:0030254">
    <property type="term" value="P:protein secretion by the type III secretion system"/>
    <property type="evidence" value="ECO:0007669"/>
    <property type="project" value="InterPro"/>
</dbReference>
<dbReference type="Proteomes" id="UP000041595">
    <property type="component" value="Unassembled WGS sequence"/>
</dbReference>
<dbReference type="InterPro" id="IPR010261">
    <property type="entry name" value="Tir_chaperone"/>
</dbReference>
<dbReference type="GeneID" id="45570582"/>
<dbReference type="RefSeq" id="WP_042546593.1">
    <property type="nucleotide sequence ID" value="NZ_CABHQG010000160.1"/>
</dbReference>
<reference evidence="1 2" key="1">
    <citation type="submission" date="2015-03" db="EMBL/GenBank/DDBJ databases">
        <authorList>
            <person name="Murphy D."/>
        </authorList>
    </citation>
    <scope>NUCLEOTIDE SEQUENCE [LARGE SCALE GENOMIC DNA]</scope>
    <source>
        <strain evidence="1 2">IP06005</strain>
    </source>
</reference>
<dbReference type="AlphaFoldDB" id="A0A0T9UW17"/>
<dbReference type="SUPFAM" id="SSF69635">
    <property type="entry name" value="Type III secretory system chaperone-like"/>
    <property type="match status" value="1"/>
</dbReference>
<evidence type="ECO:0000313" key="1">
    <source>
        <dbReference type="EMBL" id="CNL77172.1"/>
    </source>
</evidence>
<dbReference type="STRING" id="1453495.AT01_1387"/>
<dbReference type="EMBL" id="CQEJ01000034">
    <property type="protein sequence ID" value="CNL77172.1"/>
    <property type="molecule type" value="Genomic_DNA"/>
</dbReference>